<comment type="caution">
    <text evidence="2">The sequence shown here is derived from an EMBL/GenBank/DDBJ whole genome shotgun (WGS) entry which is preliminary data.</text>
</comment>
<feature type="coiled-coil region" evidence="1">
    <location>
        <begin position="1"/>
        <end position="28"/>
    </location>
</feature>
<dbReference type="EMBL" id="PNGJ01000001">
    <property type="protein sequence ID" value="PMC25431.1"/>
    <property type="molecule type" value="Genomic_DNA"/>
</dbReference>
<name>A0A2N6QTP9_9BACT</name>
<keyword evidence="1" id="KW-0175">Coiled coil</keyword>
<reference evidence="2 3" key="1">
    <citation type="submission" date="2017-09" db="EMBL/GenBank/DDBJ databases">
        <title>Bacterial strain isolated from the female urinary microbiota.</title>
        <authorList>
            <person name="Thomas-White K."/>
            <person name="Kumar N."/>
            <person name="Forster S."/>
            <person name="Putonti C."/>
            <person name="Lawley T."/>
            <person name="Wolfe A.J."/>
        </authorList>
    </citation>
    <scope>NUCLEOTIDE SEQUENCE [LARGE SCALE GENOMIC DNA]</scope>
    <source>
        <strain evidence="2 3">UMB0536</strain>
    </source>
</reference>
<dbReference type="Proteomes" id="UP000235564">
    <property type="component" value="Unassembled WGS sequence"/>
</dbReference>
<dbReference type="AlphaFoldDB" id="A0A2N6QTP9"/>
<dbReference type="RefSeq" id="WP_102696356.1">
    <property type="nucleotide sequence ID" value="NZ_PNGJ01000001.1"/>
</dbReference>
<evidence type="ECO:0000313" key="2">
    <source>
        <dbReference type="EMBL" id="PMC25431.1"/>
    </source>
</evidence>
<accession>A0A2N6QTP9</accession>
<organism evidence="2 3">
    <name type="scientific">Hoylesella buccalis</name>
    <dbReference type="NCBI Taxonomy" id="28127"/>
    <lineage>
        <taxon>Bacteria</taxon>
        <taxon>Pseudomonadati</taxon>
        <taxon>Bacteroidota</taxon>
        <taxon>Bacteroidia</taxon>
        <taxon>Bacteroidales</taxon>
        <taxon>Prevotellaceae</taxon>
        <taxon>Hoylesella</taxon>
    </lineage>
</organism>
<proteinExistence type="predicted"/>
<protein>
    <submittedName>
        <fullName evidence="2">Uncharacterized protein</fullName>
    </submittedName>
</protein>
<gene>
    <name evidence="2" type="ORF">CJ231_01135</name>
</gene>
<sequence length="60" mass="7206">MEITEQEYNDLRNKVAEQRLEIDRLKGKDEDEQVSAYLQHRKELDKERTAKLQAIKQSFV</sequence>
<evidence type="ECO:0000256" key="1">
    <source>
        <dbReference type="SAM" id="Coils"/>
    </source>
</evidence>
<evidence type="ECO:0000313" key="3">
    <source>
        <dbReference type="Proteomes" id="UP000235564"/>
    </source>
</evidence>